<keyword evidence="3" id="KW-1185">Reference proteome</keyword>
<organism evidence="2 3">
    <name type="scientific">Pyricularia grisea</name>
    <name type="common">Crabgrass-specific blast fungus</name>
    <name type="synonym">Magnaporthe grisea</name>
    <dbReference type="NCBI Taxonomy" id="148305"/>
    <lineage>
        <taxon>Eukaryota</taxon>
        <taxon>Fungi</taxon>
        <taxon>Dikarya</taxon>
        <taxon>Ascomycota</taxon>
        <taxon>Pezizomycotina</taxon>
        <taxon>Sordariomycetes</taxon>
        <taxon>Sordariomycetidae</taxon>
        <taxon>Magnaporthales</taxon>
        <taxon>Pyriculariaceae</taxon>
        <taxon>Pyricularia</taxon>
    </lineage>
</organism>
<name>A0ABQ8N6D9_PYRGI</name>
<reference evidence="2" key="1">
    <citation type="submission" date="2021-01" db="EMBL/GenBank/DDBJ databases">
        <title>Deciphering the adaptive evolutionary patterns associated with biogeogrpahic diversity in the finger millet blast pathogen Magnaporthe oryzae in Eastern Africa.</title>
        <authorList>
            <person name="Onyema G."/>
            <person name="Shittu T.A."/>
            <person name="Dodsworth S."/>
            <person name="Devilliers S."/>
            <person name="Muthumeenakshi S."/>
            <person name="Sreenivasaprasad S."/>
        </authorList>
    </citation>
    <scope>NUCLEOTIDE SEQUENCE</scope>
    <source>
        <strain evidence="2">D15/s37</strain>
    </source>
</reference>
<comment type="caution">
    <text evidence="2">The sequence shown here is derived from an EMBL/GenBank/DDBJ whole genome shotgun (WGS) entry which is preliminary data.</text>
</comment>
<sequence>MSTANQARRRDTGTKDAAVADTEADGRNTPSPATEPYYQGFELDESMEKFRFISIKPVVGVGEDDTVECTLVVVPFGDRPKFEALSYMWGPCGDQNDQFHIMFKGKFFRFFTGNLSAGAPYDDITFEGVAASKRDSSHFAEEVKLVKKLQNDPYWRRVWILQEIGRARKLRVCFGRVHFDWDALIELLNSHNCDSAGRGPLWLDQKLRKERYTGSHSLKNLLFDHKMAECERPEDKVYGLVGLVSDAAGFPVDYKKSLRDIWKDTMVFLNARKLFGQDVEIASTGQLLKRLLMSEQPNPLSQLMRRGEQRESNEGHIIDNPDSDEAFALTAALLGGIVEVGPSANSIVARPLEMEQWDNAIQCIFQGKENGEAHCENDKLQSALLELSHEEIGRMCFNRPSNVVCKTEMPCLTTWAESVAALKGTGQSGSDQSVAILPFLPEKEKDAHNAA</sequence>
<dbReference type="Proteomes" id="UP001059893">
    <property type="component" value="Unassembled WGS sequence"/>
</dbReference>
<dbReference type="EMBL" id="JABSND010000317">
    <property type="protein sequence ID" value="KAI6292043.1"/>
    <property type="molecule type" value="Genomic_DNA"/>
</dbReference>
<accession>A0ABQ8N6D9</accession>
<feature type="region of interest" description="Disordered" evidence="1">
    <location>
        <begin position="1"/>
        <end position="37"/>
    </location>
</feature>
<evidence type="ECO:0000313" key="2">
    <source>
        <dbReference type="EMBL" id="KAI6292043.1"/>
    </source>
</evidence>
<proteinExistence type="predicted"/>
<dbReference type="InterPro" id="IPR052895">
    <property type="entry name" value="HetReg/Transcr_Mod"/>
</dbReference>
<protein>
    <recommendedName>
        <fullName evidence="4">Heterokaryon incompatibility domain-containing protein</fullName>
    </recommendedName>
</protein>
<dbReference type="PANTHER" id="PTHR24148:SF81">
    <property type="entry name" value="HETEROKARYON INCOMPATIBILITY DOMAIN-CONTAINING PROTEIN"/>
    <property type="match status" value="1"/>
</dbReference>
<evidence type="ECO:0008006" key="4">
    <source>
        <dbReference type="Google" id="ProtNLM"/>
    </source>
</evidence>
<evidence type="ECO:0000313" key="3">
    <source>
        <dbReference type="Proteomes" id="UP001059893"/>
    </source>
</evidence>
<evidence type="ECO:0000256" key="1">
    <source>
        <dbReference type="SAM" id="MobiDB-lite"/>
    </source>
</evidence>
<dbReference type="PANTHER" id="PTHR24148">
    <property type="entry name" value="ANKYRIN REPEAT DOMAIN-CONTAINING PROTEIN 39 HOMOLOG-RELATED"/>
    <property type="match status" value="1"/>
</dbReference>
<gene>
    <name evidence="2" type="ORF">MCOR33_010151</name>
</gene>